<dbReference type="EMBL" id="JAHQCR010000067">
    <property type="protein sequence ID" value="MBU9723022.1"/>
    <property type="molecule type" value="Genomic_DNA"/>
</dbReference>
<dbReference type="RefSeq" id="WP_088076769.1">
    <property type="nucleotide sequence ID" value="NZ_JAHQCR010000067.1"/>
</dbReference>
<feature type="domain" description="Carboxylesterase type B" evidence="4">
    <location>
        <begin position="4"/>
        <end position="481"/>
    </location>
</feature>
<dbReference type="EC" id="3.1.1.-" evidence="3"/>
<dbReference type="InterPro" id="IPR050309">
    <property type="entry name" value="Type-B_Carboxylest/Lipase"/>
</dbReference>
<dbReference type="InterPro" id="IPR019826">
    <property type="entry name" value="Carboxylesterase_B_AS"/>
</dbReference>
<evidence type="ECO:0000313" key="6">
    <source>
        <dbReference type="Proteomes" id="UP000790580"/>
    </source>
</evidence>
<evidence type="ECO:0000256" key="1">
    <source>
        <dbReference type="ARBA" id="ARBA00005964"/>
    </source>
</evidence>
<dbReference type="Pfam" id="PF00135">
    <property type="entry name" value="COesterase"/>
    <property type="match status" value="1"/>
</dbReference>
<proteinExistence type="inferred from homology"/>
<organism evidence="5 6">
    <name type="scientific">Evansella alkalicola</name>
    <dbReference type="NCBI Taxonomy" id="745819"/>
    <lineage>
        <taxon>Bacteria</taxon>
        <taxon>Bacillati</taxon>
        <taxon>Bacillota</taxon>
        <taxon>Bacilli</taxon>
        <taxon>Bacillales</taxon>
        <taxon>Bacillaceae</taxon>
        <taxon>Evansella</taxon>
    </lineage>
</organism>
<gene>
    <name evidence="5" type="ORF">KS407_16505</name>
</gene>
<protein>
    <recommendedName>
        <fullName evidence="3">Carboxylic ester hydrolase</fullName>
        <ecNumber evidence="3">3.1.1.-</ecNumber>
    </recommendedName>
</protein>
<dbReference type="Proteomes" id="UP000790580">
    <property type="component" value="Unassembled WGS sequence"/>
</dbReference>
<reference evidence="5 6" key="1">
    <citation type="submission" date="2021-06" db="EMBL/GenBank/DDBJ databases">
        <title>Bacillus sp. RD4P76, an endophyte from a halophyte.</title>
        <authorList>
            <person name="Sun J.-Q."/>
        </authorList>
    </citation>
    <scope>NUCLEOTIDE SEQUENCE [LARGE SCALE GENOMIC DNA]</scope>
    <source>
        <strain evidence="5 6">JCM 17098</strain>
    </source>
</reference>
<evidence type="ECO:0000259" key="4">
    <source>
        <dbReference type="Pfam" id="PF00135"/>
    </source>
</evidence>
<dbReference type="InterPro" id="IPR029058">
    <property type="entry name" value="AB_hydrolase_fold"/>
</dbReference>
<name>A0ABS6JXR1_9BACI</name>
<keyword evidence="2 3" id="KW-0378">Hydrolase</keyword>
<dbReference type="PROSITE" id="PS00122">
    <property type="entry name" value="CARBOXYLESTERASE_B_1"/>
    <property type="match status" value="1"/>
</dbReference>
<comment type="caution">
    <text evidence="5">The sequence shown here is derived from an EMBL/GenBank/DDBJ whole genome shotgun (WGS) entry which is preliminary data.</text>
</comment>
<sequence>MNPTLVETKYGKVEGMIKDHVCIWKGIPYAQPPIGDLRFQAAKPPMPWSGVRQATQFGPSAYQEKRSNEEEVSEDCLTLNIWAKPPDDTLRPVMVWIHGGGFNFGSGKEDLFHGTSFVTRGDVVVVTFNYRLGPFGFLQLDEFGGEEYGSSGNNGILDQVAALQWINENIEVFGGDPSQVTIFGESAGGRSVSLLLAMPRAQGLFQKAIIQSGALTTFSKSSDATAISEKVLHYLNVNSNELDKLKTIPPQRFLEAVRNLKLGISFAPTIDGELIPDYPMKQFESGFSRDVPVIIGTNRDECNFNLVFEESWKKLKDDEIVDKVSRMVGNYWSEVSPYYLNHHQGGKTMLERLIPAMTFNAFTYSAIEFCNVRERHDAPTWLYRFDWSSPQFEGQLGASHAMEIPFVWNNLDCQSAWRLTGKGEERKLVAEAMHQAWINFAHHSDPSPSPNAKTITKWSPYRSTNMPTMIFDVNSREVENPFGQEHIVWEEAAKSLKTVHRPALII</sequence>
<evidence type="ECO:0000256" key="2">
    <source>
        <dbReference type="ARBA" id="ARBA00022801"/>
    </source>
</evidence>
<dbReference type="InterPro" id="IPR002018">
    <property type="entry name" value="CarbesteraseB"/>
</dbReference>
<evidence type="ECO:0000313" key="5">
    <source>
        <dbReference type="EMBL" id="MBU9723022.1"/>
    </source>
</evidence>
<dbReference type="Gene3D" id="3.40.50.1820">
    <property type="entry name" value="alpha/beta hydrolase"/>
    <property type="match status" value="1"/>
</dbReference>
<dbReference type="PANTHER" id="PTHR11559">
    <property type="entry name" value="CARBOXYLESTERASE"/>
    <property type="match status" value="1"/>
</dbReference>
<comment type="similarity">
    <text evidence="1 3">Belongs to the type-B carboxylesterase/lipase family.</text>
</comment>
<accession>A0ABS6JXR1</accession>
<dbReference type="SUPFAM" id="SSF53474">
    <property type="entry name" value="alpha/beta-Hydrolases"/>
    <property type="match status" value="1"/>
</dbReference>
<evidence type="ECO:0000256" key="3">
    <source>
        <dbReference type="RuleBase" id="RU361235"/>
    </source>
</evidence>
<keyword evidence="6" id="KW-1185">Reference proteome</keyword>